<name>A0A6S7AHI9_9BURK</name>
<proteinExistence type="predicted"/>
<organism evidence="1 2">
    <name type="scientific">Achromobacter animicus</name>
    <dbReference type="NCBI Taxonomy" id="1389935"/>
    <lineage>
        <taxon>Bacteria</taxon>
        <taxon>Pseudomonadati</taxon>
        <taxon>Pseudomonadota</taxon>
        <taxon>Betaproteobacteria</taxon>
        <taxon>Burkholderiales</taxon>
        <taxon>Alcaligenaceae</taxon>
        <taxon>Achromobacter</taxon>
    </lineage>
</organism>
<evidence type="ECO:0000313" key="1">
    <source>
        <dbReference type="EMBL" id="CAB3732851.1"/>
    </source>
</evidence>
<protein>
    <submittedName>
        <fullName evidence="1">Uncharacterized protein</fullName>
    </submittedName>
</protein>
<sequence>MKYPVHVSGRALEGTLDAVIKLLGGSQHLLFDAMARLTNGTPSHVVAPTSPVEFARKRNEIARIFQSPMMLRGLDIALQLFEEVYREVEVQGGVPGYRPQDLLDVLRIDTEQPDETISLSTDMRWVVEWPIRLPAGGPETRMSCDWLSRSWGIVVPPYVVNYLSSAATARRQKRNDAAVALLSIAAEATLRDVLSSYGYSFTRGAGTKDVYAYSRAQVTADVKAGAYIVKFHDEMPLGVNDFSSSFSGAPVEIKLKRALKNISGSRICLNLAVPDAFLDHWSTATVEKLGVSTVGGLGAALKIARNQVACVTAEDLASDFDEVLQAVRNNLVHLSGAALNTPLPRFDVIKSGFVLRDFLMDDLLVQDFVAAISRFVSVQYVKLRSSGTLHT</sequence>
<dbReference type="EMBL" id="CADIJM010000018">
    <property type="protein sequence ID" value="CAB3732851.1"/>
    <property type="molecule type" value="Genomic_DNA"/>
</dbReference>
<reference evidence="1 2" key="1">
    <citation type="submission" date="2020-04" db="EMBL/GenBank/DDBJ databases">
        <authorList>
            <person name="De Canck E."/>
        </authorList>
    </citation>
    <scope>NUCLEOTIDE SEQUENCE [LARGE SCALE GENOMIC DNA]</scope>
    <source>
        <strain evidence="1 2">LMG 26690</strain>
    </source>
</reference>
<dbReference type="AlphaFoldDB" id="A0A6S7AHI9"/>
<evidence type="ECO:0000313" key="2">
    <source>
        <dbReference type="Proteomes" id="UP000494214"/>
    </source>
</evidence>
<keyword evidence="2" id="KW-1185">Reference proteome</keyword>
<dbReference type="RefSeq" id="WP_175125788.1">
    <property type="nucleotide sequence ID" value="NZ_CADIJM010000018.1"/>
</dbReference>
<accession>A0A6S7AHI9</accession>
<gene>
    <name evidence="1" type="ORF">LMG26690_04969</name>
</gene>
<dbReference type="Proteomes" id="UP000494214">
    <property type="component" value="Unassembled WGS sequence"/>
</dbReference>